<evidence type="ECO:0000313" key="2">
    <source>
        <dbReference type="EMBL" id="MPC37583.1"/>
    </source>
</evidence>
<dbReference type="Proteomes" id="UP000324222">
    <property type="component" value="Unassembled WGS sequence"/>
</dbReference>
<dbReference type="EMBL" id="VSRR010003825">
    <property type="protein sequence ID" value="MPC37583.1"/>
    <property type="molecule type" value="Genomic_DNA"/>
</dbReference>
<evidence type="ECO:0000256" key="1">
    <source>
        <dbReference type="SAM" id="MobiDB-lite"/>
    </source>
</evidence>
<feature type="region of interest" description="Disordered" evidence="1">
    <location>
        <begin position="1"/>
        <end position="47"/>
    </location>
</feature>
<evidence type="ECO:0000313" key="3">
    <source>
        <dbReference type="Proteomes" id="UP000324222"/>
    </source>
</evidence>
<organism evidence="2 3">
    <name type="scientific">Portunus trituberculatus</name>
    <name type="common">Swimming crab</name>
    <name type="synonym">Neptunus trituberculatus</name>
    <dbReference type="NCBI Taxonomy" id="210409"/>
    <lineage>
        <taxon>Eukaryota</taxon>
        <taxon>Metazoa</taxon>
        <taxon>Ecdysozoa</taxon>
        <taxon>Arthropoda</taxon>
        <taxon>Crustacea</taxon>
        <taxon>Multicrustacea</taxon>
        <taxon>Malacostraca</taxon>
        <taxon>Eumalacostraca</taxon>
        <taxon>Eucarida</taxon>
        <taxon>Decapoda</taxon>
        <taxon>Pleocyemata</taxon>
        <taxon>Brachyura</taxon>
        <taxon>Eubrachyura</taxon>
        <taxon>Portunoidea</taxon>
        <taxon>Portunidae</taxon>
        <taxon>Portuninae</taxon>
        <taxon>Portunus</taxon>
    </lineage>
</organism>
<reference evidence="2 3" key="1">
    <citation type="submission" date="2019-05" db="EMBL/GenBank/DDBJ databases">
        <title>Another draft genome of Portunus trituberculatus and its Hox gene families provides insights of decapod evolution.</title>
        <authorList>
            <person name="Jeong J.-H."/>
            <person name="Song I."/>
            <person name="Kim S."/>
            <person name="Choi T."/>
            <person name="Kim D."/>
            <person name="Ryu S."/>
            <person name="Kim W."/>
        </authorList>
    </citation>
    <scope>NUCLEOTIDE SEQUENCE [LARGE SCALE GENOMIC DNA]</scope>
    <source>
        <tissue evidence="2">Muscle</tissue>
    </source>
</reference>
<name>A0A5B7EXK8_PORTR</name>
<dbReference type="AlphaFoldDB" id="A0A5B7EXK8"/>
<keyword evidence="3" id="KW-1185">Reference proteome</keyword>
<feature type="compositionally biased region" description="Low complexity" evidence="1">
    <location>
        <begin position="24"/>
        <end position="36"/>
    </location>
</feature>
<comment type="caution">
    <text evidence="2">The sequence shown here is derived from an EMBL/GenBank/DDBJ whole genome shotgun (WGS) entry which is preliminary data.</text>
</comment>
<protein>
    <submittedName>
        <fullName evidence="2">Uncharacterized protein</fullName>
    </submittedName>
</protein>
<accession>A0A5B7EXK8</accession>
<feature type="compositionally biased region" description="Basic and acidic residues" evidence="1">
    <location>
        <begin position="8"/>
        <end position="23"/>
    </location>
</feature>
<sequence>MTDEEEDEKGRKGTKEGKGREKGITITTTTTTTTTTGHKVTAGRRSTKHSLTTVFTRQLLQKL</sequence>
<proteinExistence type="predicted"/>
<gene>
    <name evidence="2" type="ORF">E2C01_031070</name>
</gene>